<dbReference type="Proteomes" id="UP001431572">
    <property type="component" value="Plasmid unnamed1"/>
</dbReference>
<dbReference type="Proteomes" id="UP000521676">
    <property type="component" value="Unassembled WGS sequence"/>
</dbReference>
<keyword evidence="3" id="KW-0614">Plasmid</keyword>
<dbReference type="EMBL" id="CP128401">
    <property type="protein sequence ID" value="WJW70003.1"/>
    <property type="molecule type" value="Genomic_DNA"/>
</dbReference>
<accession>A0A8T7M4I5</accession>
<reference evidence="2 4" key="1">
    <citation type="submission" date="2020-06" db="EMBL/GenBank/DDBJ databases">
        <title>Anoxygenic phototrophic Chloroflexota member uses a Type I reaction center.</title>
        <authorList>
            <person name="Tsuji J.M."/>
            <person name="Shaw N.A."/>
            <person name="Nagashima S."/>
            <person name="Venkiteswaran J."/>
            <person name="Schiff S.L."/>
            <person name="Hanada S."/>
            <person name="Tank M."/>
            <person name="Neufeld J.D."/>
        </authorList>
    </citation>
    <scope>NUCLEOTIDE SEQUENCE [LARGE SCALE GENOMIC DNA]</scope>
    <source>
        <strain evidence="2">L227-S17</strain>
    </source>
</reference>
<feature type="transmembrane region" description="Helical" evidence="1">
    <location>
        <begin position="20"/>
        <end position="48"/>
    </location>
</feature>
<evidence type="ECO:0000313" key="4">
    <source>
        <dbReference type="Proteomes" id="UP000521676"/>
    </source>
</evidence>
<protein>
    <submittedName>
        <fullName evidence="2">DUF1634 domain-containing protein</fullName>
    </submittedName>
</protein>
<keyword evidence="1" id="KW-1133">Transmembrane helix</keyword>
<evidence type="ECO:0000313" key="2">
    <source>
        <dbReference type="EMBL" id="NWJ47003.1"/>
    </source>
</evidence>
<evidence type="ECO:0000313" key="5">
    <source>
        <dbReference type="Proteomes" id="UP001431572"/>
    </source>
</evidence>
<keyword evidence="1" id="KW-0472">Membrane</keyword>
<organism evidence="2 4">
    <name type="scientific">Candidatus Chlorohelix allophototropha</name>
    <dbReference type="NCBI Taxonomy" id="3003348"/>
    <lineage>
        <taxon>Bacteria</taxon>
        <taxon>Bacillati</taxon>
        <taxon>Chloroflexota</taxon>
        <taxon>Chloroflexia</taxon>
        <taxon>Candidatus Chloroheliales</taxon>
        <taxon>Candidatus Chloroheliaceae</taxon>
        <taxon>Candidatus Chlorohelix</taxon>
    </lineage>
</organism>
<gene>
    <name evidence="2" type="ORF">HXX08_14165</name>
    <name evidence="3" type="ORF">OZ401_004804</name>
</gene>
<dbReference type="RefSeq" id="WP_341471888.1">
    <property type="nucleotide sequence ID" value="NZ_CP128401.1"/>
</dbReference>
<name>A0A8T7M4I5_9CHLR</name>
<dbReference type="AlphaFoldDB" id="A0A8T7M4I5"/>
<evidence type="ECO:0000256" key="1">
    <source>
        <dbReference type="SAM" id="Phobius"/>
    </source>
</evidence>
<feature type="transmembrane region" description="Helical" evidence="1">
    <location>
        <begin position="126"/>
        <end position="145"/>
    </location>
</feature>
<dbReference type="Pfam" id="PF07843">
    <property type="entry name" value="DUF1634"/>
    <property type="match status" value="1"/>
</dbReference>
<keyword evidence="1" id="KW-0812">Transmembrane</keyword>
<keyword evidence="5" id="KW-1185">Reference proteome</keyword>
<sequence length="150" mass="16164">MKTDSGEKRAEIPPPKGNLFSAALSVVLRAGVILSAIVISLGLCLFLVTGKSGYAYDDLNPNDGGRYMTLENTSAEYFPSTPQKIWEGVLTLKPFAIITLGLIFLILTPVVNVALAALMFIRSRDLAFSLISLFVLFVLVFSFFLGKAGG</sequence>
<proteinExistence type="predicted"/>
<evidence type="ECO:0000313" key="3">
    <source>
        <dbReference type="EMBL" id="WJW70003.1"/>
    </source>
</evidence>
<feature type="transmembrane region" description="Helical" evidence="1">
    <location>
        <begin position="95"/>
        <end position="119"/>
    </location>
</feature>
<dbReference type="InterPro" id="IPR012861">
    <property type="entry name" value="DUF1634"/>
</dbReference>
<geneLocation type="plasmid" evidence="3 5">
    <name>unnamed1</name>
</geneLocation>
<reference evidence="3" key="2">
    <citation type="journal article" date="2024" name="Nature">
        <title>Anoxygenic phototroph of the Chloroflexota uses a type I reaction centre.</title>
        <authorList>
            <person name="Tsuji J.M."/>
            <person name="Shaw N.A."/>
            <person name="Nagashima S."/>
            <person name="Venkiteswaran J.J."/>
            <person name="Schiff S.L."/>
            <person name="Watanabe T."/>
            <person name="Fukui M."/>
            <person name="Hanada S."/>
            <person name="Tank M."/>
            <person name="Neufeld J.D."/>
        </authorList>
    </citation>
    <scope>NUCLEOTIDE SEQUENCE</scope>
    <source>
        <strain evidence="3">L227-S17</strain>
        <plasmid evidence="3 5">unnamed1</plasmid>
    </source>
</reference>
<dbReference type="EMBL" id="JACATZ010000001">
    <property type="protein sequence ID" value="NWJ47003.1"/>
    <property type="molecule type" value="Genomic_DNA"/>
</dbReference>